<organism evidence="1">
    <name type="scientific">Salmonella enterica</name>
    <name type="common">Salmonella choleraesuis</name>
    <dbReference type="NCBI Taxonomy" id="28901"/>
    <lineage>
        <taxon>Bacteria</taxon>
        <taxon>Pseudomonadati</taxon>
        <taxon>Pseudomonadota</taxon>
        <taxon>Gammaproteobacteria</taxon>
        <taxon>Enterobacterales</taxon>
        <taxon>Enterobacteriaceae</taxon>
        <taxon>Salmonella</taxon>
    </lineage>
</organism>
<reference evidence="1" key="1">
    <citation type="submission" date="2018-07" db="EMBL/GenBank/DDBJ databases">
        <authorList>
            <consortium name="PulseNet: The National Subtyping Network for Foodborne Disease Surveillance"/>
            <person name="Tarr C.L."/>
            <person name="Trees E."/>
            <person name="Katz L.S."/>
            <person name="Carleton-Romer H.A."/>
            <person name="Stroika S."/>
            <person name="Kucerova Z."/>
            <person name="Roache K.F."/>
            <person name="Sabol A.L."/>
            <person name="Besser J."/>
            <person name="Gerner-Smidt P."/>
        </authorList>
    </citation>
    <scope>NUCLEOTIDE SEQUENCE</scope>
    <source>
        <strain evidence="1">PNUSAS007347</strain>
    </source>
</reference>
<dbReference type="AlphaFoldDB" id="A0A5U7RGL9"/>
<sequence length="71" mass="7454">MSVKVVFEFTHTEDGIDVKHEVVDGGKGGCVCEVAFAGTTITTVRSAVAKINRELKADIGFTRFASGGGVH</sequence>
<evidence type="ECO:0000313" key="1">
    <source>
        <dbReference type="EMBL" id="EBR5098927.1"/>
    </source>
</evidence>
<proteinExistence type="predicted"/>
<protein>
    <submittedName>
        <fullName evidence="1">Uncharacterized protein</fullName>
    </submittedName>
</protein>
<comment type="caution">
    <text evidence="1">The sequence shown here is derived from an EMBL/GenBank/DDBJ whole genome shotgun (WGS) entry which is preliminary data.</text>
</comment>
<name>A0A5U7RGL9_SALER</name>
<accession>A0A5U7RGL9</accession>
<gene>
    <name evidence="1" type="ORF">B2O45_01725</name>
</gene>
<dbReference type="EMBL" id="AAGSMQ010000001">
    <property type="protein sequence ID" value="EBR5098927.1"/>
    <property type="molecule type" value="Genomic_DNA"/>
</dbReference>